<feature type="transmembrane region" description="Helical" evidence="2">
    <location>
        <begin position="117"/>
        <end position="140"/>
    </location>
</feature>
<accession>A0ABU4FN55</accession>
<evidence type="ECO:0000256" key="1">
    <source>
        <dbReference type="SAM" id="MobiDB-lite"/>
    </source>
</evidence>
<keyword evidence="2" id="KW-0472">Membrane</keyword>
<organism evidence="3 4">
    <name type="scientific">Streptomyces prunicolor</name>
    <dbReference type="NCBI Taxonomy" id="67348"/>
    <lineage>
        <taxon>Bacteria</taxon>
        <taxon>Bacillati</taxon>
        <taxon>Actinomycetota</taxon>
        <taxon>Actinomycetes</taxon>
        <taxon>Kitasatosporales</taxon>
        <taxon>Streptomycetaceae</taxon>
        <taxon>Streptomyces</taxon>
    </lineage>
</organism>
<feature type="transmembrane region" description="Helical" evidence="2">
    <location>
        <begin position="168"/>
        <end position="185"/>
    </location>
</feature>
<dbReference type="Proteomes" id="UP001187346">
    <property type="component" value="Unassembled WGS sequence"/>
</dbReference>
<evidence type="ECO:0008006" key="5">
    <source>
        <dbReference type="Google" id="ProtNLM"/>
    </source>
</evidence>
<sequence>MSQSATPPQQPQPQPEAQAQPQAPAQPQPVDGNPYAQQPGAVPSPAPNAPYTPPAPQRNTLVLGLLTAVAAALVAAGVYGFVIGTTKHEIGWAAVGVGFVIGLAAGRLGGRNPVLPAFSAVLALGSVYLGQLIGDAMLIADEYGVNFSKVFFDHFSVVQDAWKADSDPLTFVFFAIAAFAAFSGAKKAAL</sequence>
<keyword evidence="4" id="KW-1185">Reference proteome</keyword>
<evidence type="ECO:0000313" key="3">
    <source>
        <dbReference type="EMBL" id="MDV7221490.1"/>
    </source>
</evidence>
<keyword evidence="2" id="KW-1133">Transmembrane helix</keyword>
<evidence type="ECO:0000256" key="2">
    <source>
        <dbReference type="SAM" id="Phobius"/>
    </source>
</evidence>
<dbReference type="EMBL" id="JAWMAJ010000175">
    <property type="protein sequence ID" value="MDV7221490.1"/>
    <property type="molecule type" value="Genomic_DNA"/>
</dbReference>
<dbReference type="RefSeq" id="WP_317774723.1">
    <property type="nucleotide sequence ID" value="NZ_JAWMAJ010000175.1"/>
</dbReference>
<proteinExistence type="predicted"/>
<keyword evidence="2" id="KW-0812">Transmembrane</keyword>
<feature type="compositionally biased region" description="Low complexity" evidence="1">
    <location>
        <begin position="15"/>
        <end position="29"/>
    </location>
</feature>
<feature type="compositionally biased region" description="Pro residues" evidence="1">
    <location>
        <begin position="42"/>
        <end position="54"/>
    </location>
</feature>
<feature type="region of interest" description="Disordered" evidence="1">
    <location>
        <begin position="1"/>
        <end position="54"/>
    </location>
</feature>
<feature type="transmembrane region" description="Helical" evidence="2">
    <location>
        <begin position="61"/>
        <end position="84"/>
    </location>
</feature>
<protein>
    <recommendedName>
        <fullName evidence="5">Integral membrane protein</fullName>
    </recommendedName>
</protein>
<comment type="caution">
    <text evidence="3">The sequence shown here is derived from an EMBL/GenBank/DDBJ whole genome shotgun (WGS) entry which is preliminary data.</text>
</comment>
<feature type="transmembrane region" description="Helical" evidence="2">
    <location>
        <begin position="90"/>
        <end position="110"/>
    </location>
</feature>
<gene>
    <name evidence="3" type="ORF">R5A26_36675</name>
</gene>
<reference evidence="3 4" key="1">
    <citation type="submission" date="2023-10" db="EMBL/GenBank/DDBJ databases">
        <title>Characterization of rhizosphere-enriched actinobacteria from wheat plants lab-grown on chernevaya soil.</title>
        <authorList>
            <person name="Tikhonova E.N."/>
            <person name="Konopkin A."/>
            <person name="Kravchenko I.K."/>
        </authorList>
    </citation>
    <scope>NUCLEOTIDE SEQUENCE [LARGE SCALE GENOMIC DNA]</scope>
    <source>
        <strain evidence="3 4">RR29</strain>
    </source>
</reference>
<evidence type="ECO:0000313" key="4">
    <source>
        <dbReference type="Proteomes" id="UP001187346"/>
    </source>
</evidence>
<name>A0ABU4FN55_9ACTN</name>